<accession>A0A6N3BPQ2</accession>
<keyword evidence="5 6" id="KW-0472">Membrane</keyword>
<comment type="subcellular location">
    <subcellularLocation>
        <location evidence="1">Cell membrane</location>
        <topology evidence="1">Multi-pass membrane protein</topology>
    </subcellularLocation>
</comment>
<dbReference type="InterPro" id="IPR002797">
    <property type="entry name" value="Polysacc_synth"/>
</dbReference>
<feature type="transmembrane region" description="Helical" evidence="6">
    <location>
        <begin position="121"/>
        <end position="141"/>
    </location>
</feature>
<feature type="transmembrane region" description="Helical" evidence="6">
    <location>
        <begin position="375"/>
        <end position="391"/>
    </location>
</feature>
<keyword evidence="3 6" id="KW-0812">Transmembrane</keyword>
<dbReference type="RefSeq" id="WP_421757358.1">
    <property type="nucleotide sequence ID" value="NZ_CACRTU010000013.1"/>
</dbReference>
<keyword evidence="2" id="KW-1003">Cell membrane</keyword>
<feature type="transmembrane region" description="Helical" evidence="6">
    <location>
        <begin position="49"/>
        <end position="69"/>
    </location>
</feature>
<protein>
    <submittedName>
        <fullName evidence="7">Polysaccharide biosynthesis protein</fullName>
    </submittedName>
</protein>
<feature type="transmembrane region" description="Helical" evidence="6">
    <location>
        <begin position="183"/>
        <end position="203"/>
    </location>
</feature>
<proteinExistence type="predicted"/>
<feature type="transmembrane region" description="Helical" evidence="6">
    <location>
        <begin position="463"/>
        <end position="485"/>
    </location>
</feature>
<dbReference type="PANTHER" id="PTHR30250:SF26">
    <property type="entry name" value="PSMA PROTEIN"/>
    <property type="match status" value="1"/>
</dbReference>
<sequence>MRIENSIKNSIIGILGQIVNVLINFLNRSIFIYVLGIDYLGINGLFSNILSILSLAELGIGSAIVYHIYKPLASKKEEELKSLMSLYSKAYRIIGIFVGIVGIGLIPFLDYIIVDKPNVENLTLIYVLFLFNSVVSYFYIYKSSLIIADQKNYIVIIKQQKYMILQMILQIIILIITKQYLVYLIIQVICTILFNISISQTADKIYPFLKDKNIKIINKEKRKTIFKHVGAMMSHKIGGVVVNCTDNILISSFIGVYWVGIYSNYVMIINMLNKFIEQIFTALTASVGNLNAIEDSNKSYDIFQKIFFVNFWIYGFCSTCLFVLFNSFIELWIGNNYTMTMNSVLIIVVNFYIYGMRKSIMTYNTTLGLFWNDRYKPIVEATINLVVSVILLKTYGINGIFVGTFISTITTSLWVEPYILYKHGFKTDLSKYFIKYIKYLVITIISVFITYLIVDYIKLNTLYYFTIKVIICLFIPNTVFIIFLLRTDEFKYFFKLLKNYIRRK</sequence>
<feature type="transmembrane region" description="Helical" evidence="6">
    <location>
        <begin position="436"/>
        <end position="457"/>
    </location>
</feature>
<feature type="transmembrane region" description="Helical" evidence="6">
    <location>
        <begin position="337"/>
        <end position="354"/>
    </location>
</feature>
<evidence type="ECO:0000256" key="4">
    <source>
        <dbReference type="ARBA" id="ARBA00022989"/>
    </source>
</evidence>
<dbReference type="AlphaFoldDB" id="A0A6N3BPQ2"/>
<feature type="transmembrane region" description="Helical" evidence="6">
    <location>
        <begin position="248"/>
        <end position="268"/>
    </location>
</feature>
<keyword evidence="4 6" id="KW-1133">Transmembrane helix</keyword>
<evidence type="ECO:0000256" key="5">
    <source>
        <dbReference type="ARBA" id="ARBA00023136"/>
    </source>
</evidence>
<feature type="transmembrane region" description="Helical" evidence="6">
    <location>
        <begin position="12"/>
        <end position="37"/>
    </location>
</feature>
<dbReference type="PANTHER" id="PTHR30250">
    <property type="entry name" value="PST FAMILY PREDICTED COLANIC ACID TRANSPORTER"/>
    <property type="match status" value="1"/>
</dbReference>
<evidence type="ECO:0000256" key="1">
    <source>
        <dbReference type="ARBA" id="ARBA00004651"/>
    </source>
</evidence>
<evidence type="ECO:0000256" key="6">
    <source>
        <dbReference type="SAM" id="Phobius"/>
    </source>
</evidence>
<evidence type="ECO:0000313" key="7">
    <source>
        <dbReference type="EMBL" id="VYU05164.1"/>
    </source>
</evidence>
<dbReference type="InterPro" id="IPR050833">
    <property type="entry name" value="Poly_Biosynth_Transport"/>
</dbReference>
<organism evidence="7">
    <name type="scientific">Clostridium butyricum</name>
    <dbReference type="NCBI Taxonomy" id="1492"/>
    <lineage>
        <taxon>Bacteria</taxon>
        <taxon>Bacillati</taxon>
        <taxon>Bacillota</taxon>
        <taxon>Clostridia</taxon>
        <taxon>Eubacteriales</taxon>
        <taxon>Clostridiaceae</taxon>
        <taxon>Clostridium</taxon>
    </lineage>
</organism>
<name>A0A6N3BPQ2_CLOBU</name>
<gene>
    <name evidence="7" type="ORF">CBLFYP62_01331</name>
</gene>
<reference evidence="7" key="1">
    <citation type="submission" date="2019-11" db="EMBL/GenBank/DDBJ databases">
        <authorList>
            <person name="Feng L."/>
        </authorList>
    </citation>
    <scope>NUCLEOTIDE SEQUENCE</scope>
    <source>
        <strain evidence="7">CButyricumLFYP62</strain>
    </source>
</reference>
<evidence type="ECO:0000256" key="2">
    <source>
        <dbReference type="ARBA" id="ARBA00022475"/>
    </source>
</evidence>
<dbReference type="EMBL" id="CACRTU010000013">
    <property type="protein sequence ID" value="VYU05164.1"/>
    <property type="molecule type" value="Genomic_DNA"/>
</dbReference>
<dbReference type="Pfam" id="PF01943">
    <property type="entry name" value="Polysacc_synt"/>
    <property type="match status" value="1"/>
</dbReference>
<evidence type="ECO:0000256" key="3">
    <source>
        <dbReference type="ARBA" id="ARBA00022692"/>
    </source>
</evidence>
<dbReference type="GO" id="GO:0005886">
    <property type="term" value="C:plasma membrane"/>
    <property type="evidence" value="ECO:0007669"/>
    <property type="project" value="UniProtKB-SubCell"/>
</dbReference>
<feature type="transmembrane region" description="Helical" evidence="6">
    <location>
        <begin position="306"/>
        <end position="325"/>
    </location>
</feature>
<feature type="transmembrane region" description="Helical" evidence="6">
    <location>
        <begin position="397"/>
        <end position="415"/>
    </location>
</feature>
<feature type="transmembrane region" description="Helical" evidence="6">
    <location>
        <begin position="90"/>
        <end position="109"/>
    </location>
</feature>